<gene>
    <name evidence="1" type="ORF">GCM10010468_75170</name>
</gene>
<dbReference type="PANTHER" id="PTHR38479:SF2">
    <property type="entry name" value="WINGED HELIX DNA-BINDING DOMAIN-CONTAINING PROTEIN"/>
    <property type="match status" value="1"/>
</dbReference>
<evidence type="ECO:0000313" key="1">
    <source>
        <dbReference type="EMBL" id="GAA3239147.1"/>
    </source>
</evidence>
<protein>
    <recommendedName>
        <fullName evidence="3">Winged helix DNA-binding domain-containing protein</fullName>
    </recommendedName>
</protein>
<evidence type="ECO:0008006" key="3">
    <source>
        <dbReference type="Google" id="ProtNLM"/>
    </source>
</evidence>
<dbReference type="InterPro" id="IPR009351">
    <property type="entry name" value="AlkZ-like"/>
</dbReference>
<reference evidence="2" key="1">
    <citation type="journal article" date="2019" name="Int. J. Syst. Evol. Microbiol.">
        <title>The Global Catalogue of Microorganisms (GCM) 10K type strain sequencing project: providing services to taxonomists for standard genome sequencing and annotation.</title>
        <authorList>
            <consortium name="The Broad Institute Genomics Platform"/>
            <consortium name="The Broad Institute Genome Sequencing Center for Infectious Disease"/>
            <person name="Wu L."/>
            <person name="Ma J."/>
        </authorList>
    </citation>
    <scope>NUCLEOTIDE SEQUENCE [LARGE SCALE GENOMIC DNA]</scope>
    <source>
        <strain evidence="2">JCM 9377</strain>
    </source>
</reference>
<dbReference type="Proteomes" id="UP001501237">
    <property type="component" value="Unassembled WGS sequence"/>
</dbReference>
<keyword evidence="2" id="KW-1185">Reference proteome</keyword>
<dbReference type="PANTHER" id="PTHR38479">
    <property type="entry name" value="LMO0824 PROTEIN"/>
    <property type="match status" value="1"/>
</dbReference>
<organism evidence="1 2">
    <name type="scientific">Actinocorallia longicatena</name>
    <dbReference type="NCBI Taxonomy" id="111803"/>
    <lineage>
        <taxon>Bacteria</taxon>
        <taxon>Bacillati</taxon>
        <taxon>Actinomycetota</taxon>
        <taxon>Actinomycetes</taxon>
        <taxon>Streptosporangiales</taxon>
        <taxon>Thermomonosporaceae</taxon>
        <taxon>Actinocorallia</taxon>
    </lineage>
</organism>
<proteinExistence type="predicted"/>
<evidence type="ECO:0000313" key="2">
    <source>
        <dbReference type="Proteomes" id="UP001501237"/>
    </source>
</evidence>
<comment type="caution">
    <text evidence="1">The sequence shown here is derived from an EMBL/GenBank/DDBJ whole genome shotgun (WGS) entry which is preliminary data.</text>
</comment>
<dbReference type="Pfam" id="PF06224">
    <property type="entry name" value="AlkZ-like"/>
    <property type="match status" value="1"/>
</dbReference>
<sequence length="444" mass="47924">MGRDVLRLHAQQMPDDLGHVPGRGPVEELCRRSFPHPVIVLRRLPGSVGTRRYRGRVTDFSLARVRGLVLSRQGLTGPRLGSVGEATSAAVGVFGSAPTCYLSYAARVAGFRLEDLDRELYGKRSLVRVRSMHEMAFVLPVEDLPVILSATNAGDGRAEARILKAMGIDGPLYEHWSARVLEVLAGVPTASVTELRGHLGADAPKYLNYVVALMGRQCRVVRAEVRGGWRSDSYSYAAWPSWTGAALAACDPAEARAELARRYLWSFGPATAADLKWWAGWTVRDTRAALAALDVTEITVADVPALVLTEDLDALAAAAPPKGVRLLPYWDALMMGYERLARAPRLVDAADHPRVYDKSGNGTSAVLVDGRAAGVWEFEHVKDALTVRVAPFGEPSRRAEIEAEAVLLAEATGSTDLTLEFTGPPGLLADGARNAFMAPIRLGA</sequence>
<accession>A0ABP6QL42</accession>
<name>A0ABP6QL42_9ACTN</name>
<dbReference type="EMBL" id="BAAAUV010000037">
    <property type="protein sequence ID" value="GAA3239147.1"/>
    <property type="molecule type" value="Genomic_DNA"/>
</dbReference>